<dbReference type="CDD" id="cd00158">
    <property type="entry name" value="RHOD"/>
    <property type="match status" value="1"/>
</dbReference>
<gene>
    <name evidence="4" type="ORF">BHS09_27145</name>
</gene>
<dbReference type="PANTHER" id="PTHR43084:SF1">
    <property type="entry name" value="PERSULFIDE DIOXYGENASE ETHE1, MITOCHONDRIAL"/>
    <property type="match status" value="1"/>
</dbReference>
<accession>A0AAE6G4B1</accession>
<dbReference type="InterPro" id="IPR051682">
    <property type="entry name" value="Mito_Persulfide_Diox"/>
</dbReference>
<keyword evidence="4" id="KW-0378">Hydrolase</keyword>
<dbReference type="InterPro" id="IPR036866">
    <property type="entry name" value="RibonucZ/Hydroxyglut_hydro"/>
</dbReference>
<feature type="region of interest" description="Disordered" evidence="2">
    <location>
        <begin position="471"/>
        <end position="498"/>
    </location>
</feature>
<dbReference type="EMBL" id="CP017174">
    <property type="protein sequence ID" value="QDE70349.1"/>
    <property type="molecule type" value="Genomic_DNA"/>
</dbReference>
<dbReference type="Pfam" id="PF00581">
    <property type="entry name" value="Rhodanese"/>
    <property type="match status" value="2"/>
</dbReference>
<dbReference type="InterPro" id="IPR001279">
    <property type="entry name" value="Metallo-B-lactamas"/>
</dbReference>
<dbReference type="Proteomes" id="UP000320179">
    <property type="component" value="Chromosome"/>
</dbReference>
<dbReference type="InterPro" id="IPR036873">
    <property type="entry name" value="Rhodanese-like_dom_sf"/>
</dbReference>
<dbReference type="Gene3D" id="3.40.250.10">
    <property type="entry name" value="Rhodanese-like domain"/>
    <property type="match status" value="2"/>
</dbReference>
<dbReference type="GO" id="GO:0070813">
    <property type="term" value="P:hydrogen sulfide metabolic process"/>
    <property type="evidence" value="ECO:0007669"/>
    <property type="project" value="TreeGrafter"/>
</dbReference>
<dbReference type="PROSITE" id="PS50206">
    <property type="entry name" value="RHODANESE_3"/>
    <property type="match status" value="2"/>
</dbReference>
<dbReference type="InterPro" id="IPR044528">
    <property type="entry name" value="POD-like_MBL-fold"/>
</dbReference>
<evidence type="ECO:0000256" key="2">
    <source>
        <dbReference type="SAM" id="MobiDB-lite"/>
    </source>
</evidence>
<evidence type="ECO:0000259" key="3">
    <source>
        <dbReference type="PROSITE" id="PS50206"/>
    </source>
</evidence>
<dbReference type="GO" id="GO:0046872">
    <property type="term" value="F:metal ion binding"/>
    <property type="evidence" value="ECO:0007669"/>
    <property type="project" value="UniProtKB-KW"/>
</dbReference>
<reference evidence="4 5" key="1">
    <citation type="journal article" date="2019" name="Science">
        <title>Social genes are selection hotspots in kin groups of a soil microbe.</title>
        <authorList>
            <person name="Wielgoss S."/>
            <person name="Wolfensberger R."/>
            <person name="Sun L."/>
            <person name="Fiegna F."/>
            <person name="Velicer G.J."/>
        </authorList>
    </citation>
    <scope>NUCLEOTIDE SEQUENCE [LARGE SCALE GENOMIC DNA]</scope>
    <source>
        <strain evidence="4 5">MC3.5.9c15</strain>
    </source>
</reference>
<name>A0AAE6G4B1_MYXXA</name>
<dbReference type="PANTHER" id="PTHR43084">
    <property type="entry name" value="PERSULFIDE DIOXYGENASE ETHE1"/>
    <property type="match status" value="1"/>
</dbReference>
<sequence length="498" mass="54309">MLFPVMATTFSGGGAMYFQAIKTEGLAQITYILGSDGEALVVDPRRDVDVYLDVLRRQELRLRYVLQTHRQEDFVEGTSALARLAGAQVVAGRHPITGHADVRMGERERLHLGALTLVALHTPGHTPESMSWAVYLDPHHAQAWGVFTGDALFAGETGRTDLAAPERVYENAALLFDSLHQKVLPLGDQTLVFPAHGAGSVCGSGIADRELTTLGFERLHNPVFTSSRSDFIQRKVQERLHRPSYFSRMEEVNIRGGVPLSAGSSAIPFLEPKRFQWASHSGLVLDVREPESFAGGHIPGSLNVWMQGLSVFSGQMVQPGTPLFLVLPAHADSKEAVLALARIGLDQVEGILTGGFGAWRNAGLPIESSGTLTPEALFSQWEGFQVLDVRERSEFERGHILSARHAYVTELEECLSELGLREDHPVAVVCSTGHRSGLATSILLRNGFQQVSNVLGGMSAWRRLELPVRTGPPSEVEFEQATRSMGTEEQDASPPSPS</sequence>
<organism evidence="4 5">
    <name type="scientific">Myxococcus xanthus</name>
    <dbReference type="NCBI Taxonomy" id="34"/>
    <lineage>
        <taxon>Bacteria</taxon>
        <taxon>Pseudomonadati</taxon>
        <taxon>Myxococcota</taxon>
        <taxon>Myxococcia</taxon>
        <taxon>Myxococcales</taxon>
        <taxon>Cystobacterineae</taxon>
        <taxon>Myxococcaceae</taxon>
        <taxon>Myxococcus</taxon>
    </lineage>
</organism>
<proteinExistence type="predicted"/>
<dbReference type="GO" id="GO:0016787">
    <property type="term" value="F:hydrolase activity"/>
    <property type="evidence" value="ECO:0007669"/>
    <property type="project" value="UniProtKB-KW"/>
</dbReference>
<feature type="domain" description="Rhodanese" evidence="3">
    <location>
        <begin position="380"/>
        <end position="470"/>
    </location>
</feature>
<protein>
    <submittedName>
        <fullName evidence="4">MBL fold hydrolase</fullName>
    </submittedName>
</protein>
<dbReference type="Gene3D" id="3.60.15.10">
    <property type="entry name" value="Ribonuclease Z/Hydroxyacylglutathione hydrolase-like"/>
    <property type="match status" value="1"/>
</dbReference>
<dbReference type="SUPFAM" id="SSF52821">
    <property type="entry name" value="Rhodanese/Cell cycle control phosphatase"/>
    <property type="match status" value="2"/>
</dbReference>
<evidence type="ECO:0000313" key="4">
    <source>
        <dbReference type="EMBL" id="QDE70349.1"/>
    </source>
</evidence>
<dbReference type="CDD" id="cd07724">
    <property type="entry name" value="POD-like_MBL-fold"/>
    <property type="match status" value="1"/>
</dbReference>
<dbReference type="SUPFAM" id="SSF56281">
    <property type="entry name" value="Metallo-hydrolase/oxidoreductase"/>
    <property type="match status" value="1"/>
</dbReference>
<evidence type="ECO:0000313" key="5">
    <source>
        <dbReference type="Proteomes" id="UP000320179"/>
    </source>
</evidence>
<dbReference type="AlphaFoldDB" id="A0AAE6G4B1"/>
<dbReference type="SMART" id="SM00849">
    <property type="entry name" value="Lactamase_B"/>
    <property type="match status" value="1"/>
</dbReference>
<feature type="domain" description="Rhodanese" evidence="3">
    <location>
        <begin position="278"/>
        <end position="368"/>
    </location>
</feature>
<dbReference type="SMART" id="SM00450">
    <property type="entry name" value="RHOD"/>
    <property type="match status" value="2"/>
</dbReference>
<dbReference type="GO" id="GO:0006749">
    <property type="term" value="P:glutathione metabolic process"/>
    <property type="evidence" value="ECO:0007669"/>
    <property type="project" value="InterPro"/>
</dbReference>
<keyword evidence="1" id="KW-0479">Metal-binding</keyword>
<dbReference type="GO" id="GO:0050313">
    <property type="term" value="F:sulfur dioxygenase activity"/>
    <property type="evidence" value="ECO:0007669"/>
    <property type="project" value="InterPro"/>
</dbReference>
<evidence type="ECO:0000256" key="1">
    <source>
        <dbReference type="ARBA" id="ARBA00022723"/>
    </source>
</evidence>
<dbReference type="InterPro" id="IPR001763">
    <property type="entry name" value="Rhodanese-like_dom"/>
</dbReference>